<dbReference type="AlphaFoldDB" id="A0A376NVP9"/>
<dbReference type="EMBL" id="UGBT01000002">
    <property type="protein sequence ID" value="STH70353.1"/>
    <property type="molecule type" value="Genomic_DNA"/>
</dbReference>
<accession>A0A376NVP9</accession>
<reference evidence="1 2" key="1">
    <citation type="submission" date="2018-06" db="EMBL/GenBank/DDBJ databases">
        <authorList>
            <consortium name="Pathogen Informatics"/>
            <person name="Doyle S."/>
        </authorList>
    </citation>
    <scope>NUCLEOTIDE SEQUENCE [LARGE SCALE GENOMIC DNA]</scope>
    <source>
        <strain evidence="1 2">NCTC11341</strain>
    </source>
</reference>
<name>A0A376NVP9_ECOLX</name>
<proteinExistence type="predicted"/>
<organism evidence="1 2">
    <name type="scientific">Escherichia coli</name>
    <dbReference type="NCBI Taxonomy" id="562"/>
    <lineage>
        <taxon>Bacteria</taxon>
        <taxon>Pseudomonadati</taxon>
        <taxon>Pseudomonadota</taxon>
        <taxon>Gammaproteobacteria</taxon>
        <taxon>Enterobacterales</taxon>
        <taxon>Enterobacteriaceae</taxon>
        <taxon>Escherichia</taxon>
    </lineage>
</organism>
<gene>
    <name evidence="1" type="ORF">NCTC11341_01915</name>
</gene>
<sequence>MYVCLCNGVSDKKFARQSVSFIRNLSNNCVSLFLWEINAVSAFAPRAK</sequence>
<evidence type="ECO:0000313" key="2">
    <source>
        <dbReference type="Proteomes" id="UP000254428"/>
    </source>
</evidence>
<evidence type="ECO:0000313" key="1">
    <source>
        <dbReference type="EMBL" id="STH70353.1"/>
    </source>
</evidence>
<dbReference type="Proteomes" id="UP000254428">
    <property type="component" value="Unassembled WGS sequence"/>
</dbReference>
<protein>
    <submittedName>
        <fullName evidence="1">Bacterioferritin-associated ferredoxin</fullName>
    </submittedName>
</protein>